<accession>A0ABU7P021</accession>
<gene>
    <name evidence="2" type="ORF">V2J85_35025</name>
</gene>
<dbReference type="RefSeq" id="WP_330823799.1">
    <property type="nucleotide sequence ID" value="NZ_JAZBJP010000039.1"/>
</dbReference>
<feature type="compositionally biased region" description="Basic and acidic residues" evidence="1">
    <location>
        <begin position="302"/>
        <end position="311"/>
    </location>
</feature>
<dbReference type="Pfam" id="PF19866">
    <property type="entry name" value="DUF6339"/>
    <property type="match status" value="1"/>
</dbReference>
<proteinExistence type="predicted"/>
<evidence type="ECO:0000313" key="3">
    <source>
        <dbReference type="Proteomes" id="UP001307760"/>
    </source>
</evidence>
<protein>
    <submittedName>
        <fullName evidence="2">DUF6339 family protein</fullName>
    </submittedName>
</protein>
<sequence length="311" mass="34034">MSDIGIEVPDRLGLLPTAVARRHLTRSVLSGRSEPPVVALLRASESIPEDLARWNGAPVRELFEEAMNRFAGRQTQADSWLAPRLHATLRMTRAEAADPALWNFLALLVVPDYVVWRWGRAVSGTPETPAPVQAVRFVGRSDSQAVARLWWAAELFRDGEDYRPAEIACGNQDMLNTALRLDAVDHRPTALAIVRVLESLESEGLTRLGDRMNALCSAVNSAGSTLMYEVLAPDELPDAVALHGWIREAEWASPAPWDRLPDGPPDGTVPTKSIDVLTELFTKFQAEAPLRARGRRATGAGPDRKAVSVGL</sequence>
<dbReference type="EMBL" id="JAZBJP010000039">
    <property type="protein sequence ID" value="MEE4424496.1"/>
    <property type="molecule type" value="Genomic_DNA"/>
</dbReference>
<organism evidence="2 3">
    <name type="scientific">Streptomyces bugieae</name>
    <dbReference type="NCBI Taxonomy" id="3098223"/>
    <lineage>
        <taxon>Bacteria</taxon>
        <taxon>Bacillati</taxon>
        <taxon>Actinomycetota</taxon>
        <taxon>Actinomycetes</taxon>
        <taxon>Kitasatosporales</taxon>
        <taxon>Streptomycetaceae</taxon>
        <taxon>Streptomyces</taxon>
    </lineage>
</organism>
<dbReference type="InterPro" id="IPR045920">
    <property type="entry name" value="DUF6339"/>
</dbReference>
<feature type="region of interest" description="Disordered" evidence="1">
    <location>
        <begin position="292"/>
        <end position="311"/>
    </location>
</feature>
<reference evidence="2 3" key="1">
    <citation type="submission" date="2023-12" db="EMBL/GenBank/DDBJ databases">
        <title>30 novel species of actinomycetes from the DSMZ collection.</title>
        <authorList>
            <person name="Nouioui I."/>
        </authorList>
    </citation>
    <scope>NUCLEOTIDE SEQUENCE [LARGE SCALE GENOMIC DNA]</scope>
    <source>
        <strain evidence="2 3">DSM 41528</strain>
    </source>
</reference>
<keyword evidence="3" id="KW-1185">Reference proteome</keyword>
<evidence type="ECO:0000313" key="2">
    <source>
        <dbReference type="EMBL" id="MEE4424496.1"/>
    </source>
</evidence>
<evidence type="ECO:0000256" key="1">
    <source>
        <dbReference type="SAM" id="MobiDB-lite"/>
    </source>
</evidence>
<name>A0ABU7P021_9ACTN</name>
<comment type="caution">
    <text evidence="2">The sequence shown here is derived from an EMBL/GenBank/DDBJ whole genome shotgun (WGS) entry which is preliminary data.</text>
</comment>
<dbReference type="Proteomes" id="UP001307760">
    <property type="component" value="Unassembled WGS sequence"/>
</dbReference>